<dbReference type="GO" id="GO:0016020">
    <property type="term" value="C:membrane"/>
    <property type="evidence" value="ECO:0007669"/>
    <property type="project" value="TreeGrafter"/>
</dbReference>
<keyword evidence="3" id="KW-1185">Reference proteome</keyword>
<reference evidence="3" key="1">
    <citation type="submission" date="2016-11" db="EMBL/GenBank/DDBJ databases">
        <authorList>
            <person name="Varghese N."/>
            <person name="Submissions S."/>
        </authorList>
    </citation>
    <scope>NUCLEOTIDE SEQUENCE [LARGE SCALE GENOMIC DNA]</scope>
    <source>
        <strain evidence="3">GAS401</strain>
    </source>
</reference>
<organism evidence="2 3">
    <name type="scientific">Bradyrhizobium erythrophlei</name>
    <dbReference type="NCBI Taxonomy" id="1437360"/>
    <lineage>
        <taxon>Bacteria</taxon>
        <taxon>Pseudomonadati</taxon>
        <taxon>Pseudomonadota</taxon>
        <taxon>Alphaproteobacteria</taxon>
        <taxon>Hyphomicrobiales</taxon>
        <taxon>Nitrobacteraceae</taxon>
        <taxon>Bradyrhizobium</taxon>
    </lineage>
</organism>
<sequence length="277" mass="30281">MIRDSFGRIDYDETGTGPTVVLVPGSCSTGAAWRPIMAHWENRFRCVTTSLSGYGGTTERRTALDASIAHEADIIEAVIRHTGAPVHLVGHSFGGLSALAVAQRRRVSLRSLTIIEAPAPELLRMMFEQEDYFAFRTMTDEYFAAYKAGDTCAISQMIDFYGGEGTFAGWPQRVRDYAIETTPVNLLDWKSVYGFTLTPALLARVRLPTLVLMGAKSHPAVKRANRLLGQCIPNAAVTRVADAAHFMISTHAKEIAHVIAQHLAGVQREYAAITAAN</sequence>
<feature type="domain" description="AB hydrolase-1" evidence="1">
    <location>
        <begin position="18"/>
        <end position="251"/>
    </location>
</feature>
<gene>
    <name evidence="2" type="ORF">SAMN05444170_4237</name>
</gene>
<evidence type="ECO:0000259" key="1">
    <source>
        <dbReference type="Pfam" id="PF00561"/>
    </source>
</evidence>
<dbReference type="PANTHER" id="PTHR43798">
    <property type="entry name" value="MONOACYLGLYCEROL LIPASE"/>
    <property type="match status" value="1"/>
</dbReference>
<dbReference type="InterPro" id="IPR050266">
    <property type="entry name" value="AB_hydrolase_sf"/>
</dbReference>
<proteinExistence type="predicted"/>
<dbReference type="Pfam" id="PF00561">
    <property type="entry name" value="Abhydrolase_1"/>
    <property type="match status" value="1"/>
</dbReference>
<accession>A0A1M7UAV4</accession>
<dbReference type="Gene3D" id="3.40.50.1820">
    <property type="entry name" value="alpha/beta hydrolase"/>
    <property type="match status" value="1"/>
</dbReference>
<dbReference type="InterPro" id="IPR029058">
    <property type="entry name" value="AB_hydrolase_fold"/>
</dbReference>
<dbReference type="OrthoDB" id="9804723at2"/>
<dbReference type="SUPFAM" id="SSF53474">
    <property type="entry name" value="alpha/beta-Hydrolases"/>
    <property type="match status" value="1"/>
</dbReference>
<dbReference type="PANTHER" id="PTHR43798:SF24">
    <property type="entry name" value="CIS-3-ALKYL-4-ALKYLOXETAN-2-ONE DECARBOXYLASE"/>
    <property type="match status" value="1"/>
</dbReference>
<evidence type="ECO:0000313" key="2">
    <source>
        <dbReference type="EMBL" id="SHN80202.1"/>
    </source>
</evidence>
<name>A0A1M7UAV4_9BRAD</name>
<evidence type="ECO:0000313" key="3">
    <source>
        <dbReference type="Proteomes" id="UP000184096"/>
    </source>
</evidence>
<dbReference type="EMBL" id="LT670849">
    <property type="protein sequence ID" value="SHN80202.1"/>
    <property type="molecule type" value="Genomic_DNA"/>
</dbReference>
<protein>
    <submittedName>
        <fullName evidence="2">Pimeloyl-ACP methyl ester carboxylesterase</fullName>
    </submittedName>
</protein>
<dbReference type="RefSeq" id="WP_072820756.1">
    <property type="nucleotide sequence ID" value="NZ_LT670849.1"/>
</dbReference>
<dbReference type="AlphaFoldDB" id="A0A1M7UAV4"/>
<dbReference type="InterPro" id="IPR000073">
    <property type="entry name" value="AB_hydrolase_1"/>
</dbReference>
<dbReference type="Proteomes" id="UP000184096">
    <property type="component" value="Chromosome I"/>
</dbReference>